<dbReference type="SUPFAM" id="SSF52540">
    <property type="entry name" value="P-loop containing nucleoside triphosphate hydrolases"/>
    <property type="match status" value="1"/>
</dbReference>
<dbReference type="InterPro" id="IPR035647">
    <property type="entry name" value="EFG_III/V"/>
</dbReference>
<keyword evidence="1" id="KW-0547">Nucleotide-binding</keyword>
<comment type="caution">
    <text evidence="5">The sequence shown here is derived from an EMBL/GenBank/DDBJ whole genome shotgun (WGS) entry which is preliminary data.</text>
</comment>
<accession>A0A9D1LT78</accession>
<dbReference type="SUPFAM" id="SSF54211">
    <property type="entry name" value="Ribosomal protein S5 domain 2-like"/>
    <property type="match status" value="1"/>
</dbReference>
<protein>
    <submittedName>
        <fullName evidence="5">TetM/TetW/TetO/TetS family tetracycline resistance ribosomal protection protein</fullName>
    </submittedName>
</protein>
<keyword evidence="2" id="KW-0648">Protein biosynthesis</keyword>
<organism evidence="5 6">
    <name type="scientific">Candidatus Fimadaptatus faecigallinarum</name>
    <dbReference type="NCBI Taxonomy" id="2840814"/>
    <lineage>
        <taxon>Bacteria</taxon>
        <taxon>Bacillati</taxon>
        <taxon>Bacillota</taxon>
        <taxon>Clostridia</taxon>
        <taxon>Eubacteriales</taxon>
        <taxon>Candidatus Fimadaptatus</taxon>
    </lineage>
</organism>
<dbReference type="Gene3D" id="3.30.70.870">
    <property type="entry name" value="Elongation Factor G (Translational Gtpase), domain 3"/>
    <property type="match status" value="1"/>
</dbReference>
<dbReference type="GO" id="GO:0032790">
    <property type="term" value="P:ribosome disassembly"/>
    <property type="evidence" value="ECO:0007669"/>
    <property type="project" value="TreeGrafter"/>
</dbReference>
<dbReference type="PROSITE" id="PS51722">
    <property type="entry name" value="G_TR_2"/>
    <property type="match status" value="1"/>
</dbReference>
<evidence type="ECO:0000259" key="4">
    <source>
        <dbReference type="PROSITE" id="PS51722"/>
    </source>
</evidence>
<dbReference type="EMBL" id="DVNK01000059">
    <property type="protein sequence ID" value="HIU47544.1"/>
    <property type="molecule type" value="Genomic_DNA"/>
</dbReference>
<evidence type="ECO:0000313" key="6">
    <source>
        <dbReference type="Proteomes" id="UP000824123"/>
    </source>
</evidence>
<dbReference type="InterPro" id="IPR014721">
    <property type="entry name" value="Ribsml_uS5_D2-typ_fold_subgr"/>
</dbReference>
<dbReference type="Gene3D" id="2.40.30.10">
    <property type="entry name" value="Translation factors"/>
    <property type="match status" value="1"/>
</dbReference>
<dbReference type="InterPro" id="IPR005517">
    <property type="entry name" value="Transl_elong_EFG/EF2_IV"/>
</dbReference>
<dbReference type="InterPro" id="IPR031157">
    <property type="entry name" value="G_TR_CS"/>
</dbReference>
<dbReference type="Proteomes" id="UP000824123">
    <property type="component" value="Unassembled WGS sequence"/>
</dbReference>
<dbReference type="NCBIfam" id="TIGR00231">
    <property type="entry name" value="small_GTP"/>
    <property type="match status" value="1"/>
</dbReference>
<dbReference type="InterPro" id="IPR027417">
    <property type="entry name" value="P-loop_NTPase"/>
</dbReference>
<dbReference type="AlphaFoldDB" id="A0A9D1LT78"/>
<dbReference type="Pfam" id="PF00009">
    <property type="entry name" value="GTP_EFTU"/>
    <property type="match status" value="1"/>
</dbReference>
<dbReference type="Gene3D" id="3.30.70.240">
    <property type="match status" value="1"/>
</dbReference>
<dbReference type="SMART" id="SM00838">
    <property type="entry name" value="EFG_C"/>
    <property type="match status" value="1"/>
</dbReference>
<proteinExistence type="predicted"/>
<dbReference type="SUPFAM" id="SSF50447">
    <property type="entry name" value="Translation proteins"/>
    <property type="match status" value="1"/>
</dbReference>
<reference evidence="5" key="2">
    <citation type="journal article" date="2021" name="PeerJ">
        <title>Extensive microbial diversity within the chicken gut microbiome revealed by metagenomics and culture.</title>
        <authorList>
            <person name="Gilroy R."/>
            <person name="Ravi A."/>
            <person name="Getino M."/>
            <person name="Pursley I."/>
            <person name="Horton D.L."/>
            <person name="Alikhan N.F."/>
            <person name="Baker D."/>
            <person name="Gharbi K."/>
            <person name="Hall N."/>
            <person name="Watson M."/>
            <person name="Adriaenssens E.M."/>
            <person name="Foster-Nyarko E."/>
            <person name="Jarju S."/>
            <person name="Secka A."/>
            <person name="Antonio M."/>
            <person name="Oren A."/>
            <person name="Chaudhuri R.R."/>
            <person name="La Ragione R."/>
            <person name="Hildebrand F."/>
            <person name="Pallen M.J."/>
        </authorList>
    </citation>
    <scope>NUCLEOTIDE SEQUENCE</scope>
    <source>
        <strain evidence="5">ChiSxjej2B14-8506</strain>
    </source>
</reference>
<dbReference type="InterPro" id="IPR005225">
    <property type="entry name" value="Small_GTP-bd"/>
</dbReference>
<reference evidence="5" key="1">
    <citation type="submission" date="2020-10" db="EMBL/GenBank/DDBJ databases">
        <authorList>
            <person name="Gilroy R."/>
        </authorList>
    </citation>
    <scope>NUCLEOTIDE SEQUENCE</scope>
    <source>
        <strain evidence="5">ChiSxjej2B14-8506</strain>
    </source>
</reference>
<sequence length="633" mass="68790">MGANNELLNLGIFAHVDAGKTTLTERMLYHARAIRTLGSVDKGTAHTDTLPIERARGISVRAAATAFEHMGRQVALIDTPGHADFSFEVERSMWALDAAILVVSAVEGVQAQTEIVFEALAREHIPTLIFINKTDRTGADAQAALRQLRRMSGKPCCMACSDELREEVCQTDEALMEGYLAGQLDQAAYDARLREMVAACELYPAYAGSALRDEGVCELMDAATQLLPGPDGDAQGELSGVVFGSQYDRALGRAALCRIYSGTLTVRQELDGQKITGIKLLRPSGWVDAPSASAGQIAAVYGASNLRMGQALGANPPRRLGMGRLRQPLVMVELKAEPARMSELRAAVKELERDDPLLDADWSQYLNKLHVMAMGNMQLDVLHEQLAARGLNVEFGPPQVMYRETIKQKSVGFVAYTMPKPCWAVIKLELEPLPRGAGVEFTSIVPDAQIKTRYQHQIEQALPVALRQGMLGWPVTDLRITLIDGNDHQWHTHPLDFVLATPMAVMDGLRRGGTALLEPIERMRFTLPSSALGGLISDIAGMRGEIVSTRALDELISVVALIPASTSMRYGERFAQLTGGRGVMIAQLDGYRECALSDGATCPRRSVNPLDTSKYILAARSALDGGVWDAGGW</sequence>
<dbReference type="InterPro" id="IPR000640">
    <property type="entry name" value="EFG_V-like"/>
</dbReference>
<dbReference type="PANTHER" id="PTHR43261">
    <property type="entry name" value="TRANSLATION ELONGATION FACTOR G-RELATED"/>
    <property type="match status" value="1"/>
</dbReference>
<dbReference type="GO" id="GO:0003924">
    <property type="term" value="F:GTPase activity"/>
    <property type="evidence" value="ECO:0007669"/>
    <property type="project" value="InterPro"/>
</dbReference>
<dbReference type="GO" id="GO:0005525">
    <property type="term" value="F:GTP binding"/>
    <property type="evidence" value="ECO:0007669"/>
    <property type="project" value="UniProtKB-KW"/>
</dbReference>
<gene>
    <name evidence="5" type="ORF">IAC59_09875</name>
</gene>
<dbReference type="InterPro" id="IPR009000">
    <property type="entry name" value="Transl_B-barrel_sf"/>
</dbReference>
<dbReference type="GO" id="GO:0006412">
    <property type="term" value="P:translation"/>
    <property type="evidence" value="ECO:0007669"/>
    <property type="project" value="UniProtKB-KW"/>
</dbReference>
<evidence type="ECO:0000256" key="1">
    <source>
        <dbReference type="ARBA" id="ARBA00022741"/>
    </source>
</evidence>
<dbReference type="PROSITE" id="PS00301">
    <property type="entry name" value="G_TR_1"/>
    <property type="match status" value="1"/>
</dbReference>
<dbReference type="PRINTS" id="PR00315">
    <property type="entry name" value="ELONGATNFCT"/>
</dbReference>
<evidence type="ECO:0000256" key="2">
    <source>
        <dbReference type="ARBA" id="ARBA00022917"/>
    </source>
</evidence>
<evidence type="ECO:0000256" key="3">
    <source>
        <dbReference type="ARBA" id="ARBA00023134"/>
    </source>
</evidence>
<dbReference type="Gene3D" id="3.30.230.10">
    <property type="match status" value="1"/>
</dbReference>
<keyword evidence="3" id="KW-0342">GTP-binding</keyword>
<name>A0A9D1LT78_9FIRM</name>
<dbReference type="SUPFAM" id="SSF54980">
    <property type="entry name" value="EF-G C-terminal domain-like"/>
    <property type="match status" value="2"/>
</dbReference>
<dbReference type="InterPro" id="IPR020568">
    <property type="entry name" value="Ribosomal_Su5_D2-typ_SF"/>
</dbReference>
<dbReference type="Gene3D" id="3.40.50.300">
    <property type="entry name" value="P-loop containing nucleotide triphosphate hydrolases"/>
    <property type="match status" value="1"/>
</dbReference>
<dbReference type="PANTHER" id="PTHR43261:SF1">
    <property type="entry name" value="RIBOSOME-RELEASING FACTOR 2, MITOCHONDRIAL"/>
    <property type="match status" value="1"/>
</dbReference>
<evidence type="ECO:0000313" key="5">
    <source>
        <dbReference type="EMBL" id="HIU47544.1"/>
    </source>
</evidence>
<dbReference type="PRINTS" id="PR01037">
    <property type="entry name" value="TCRTETOQM"/>
</dbReference>
<dbReference type="Pfam" id="PF03764">
    <property type="entry name" value="EFG_IV"/>
    <property type="match status" value="1"/>
</dbReference>
<dbReference type="InterPro" id="IPR000795">
    <property type="entry name" value="T_Tr_GTP-bd_dom"/>
</dbReference>
<feature type="domain" description="Tr-type G" evidence="4">
    <location>
        <begin position="5"/>
        <end position="231"/>
    </location>
</feature>
<dbReference type="Pfam" id="PF00679">
    <property type="entry name" value="EFG_C"/>
    <property type="match status" value="1"/>
</dbReference>
<dbReference type="SMART" id="SM00889">
    <property type="entry name" value="EFG_IV"/>
    <property type="match status" value="1"/>
</dbReference>